<dbReference type="Gene3D" id="3.30.420.10">
    <property type="entry name" value="Ribonuclease H-like superfamily/Ribonuclease H"/>
    <property type="match status" value="1"/>
</dbReference>
<sequence>MNWDASVDKYRGRVGIGVIIRDHKGLMIAALRMSRPLYPDPTLAEACWAYEATKFGLQLGLSKVVLEGDSQQIVSALLTKDKNEFQTDMVTQETQKLLSSLYEVWSVKHVFRKANRVAHVLARKALFSSETIVDIEDPPLCISDLLLNE</sequence>
<dbReference type="KEGG" id="jre:109007448"/>
<proteinExistence type="predicted"/>
<dbReference type="InterPro" id="IPR012337">
    <property type="entry name" value="RNaseH-like_sf"/>
</dbReference>
<dbReference type="Gramene" id="Jr16_04700_p1">
    <property type="protein sequence ID" value="cds.Jr16_04700_p1"/>
    <property type="gene ID" value="Jr16_04700"/>
</dbReference>
<dbReference type="Pfam" id="PF13456">
    <property type="entry name" value="RVT_3"/>
    <property type="match status" value="1"/>
</dbReference>
<dbReference type="InterPro" id="IPR052929">
    <property type="entry name" value="RNase_H-like_EbsB-rel"/>
</dbReference>
<dbReference type="GO" id="GO:0004523">
    <property type="term" value="F:RNA-DNA hybrid ribonuclease activity"/>
    <property type="evidence" value="ECO:0007669"/>
    <property type="project" value="InterPro"/>
</dbReference>
<keyword evidence="1" id="KW-1185">Reference proteome</keyword>
<protein>
    <submittedName>
        <fullName evidence="2">Uncharacterized protein LOC109007448</fullName>
    </submittedName>
</protein>
<accession>A0A2I4GFJ0</accession>
<dbReference type="InterPro" id="IPR002156">
    <property type="entry name" value="RNaseH_domain"/>
</dbReference>
<dbReference type="CDD" id="cd06222">
    <property type="entry name" value="RNase_H_like"/>
    <property type="match status" value="1"/>
</dbReference>
<organism evidence="1 2">
    <name type="scientific">Juglans regia</name>
    <name type="common">English walnut</name>
    <dbReference type="NCBI Taxonomy" id="51240"/>
    <lineage>
        <taxon>Eukaryota</taxon>
        <taxon>Viridiplantae</taxon>
        <taxon>Streptophyta</taxon>
        <taxon>Embryophyta</taxon>
        <taxon>Tracheophyta</taxon>
        <taxon>Spermatophyta</taxon>
        <taxon>Magnoliopsida</taxon>
        <taxon>eudicotyledons</taxon>
        <taxon>Gunneridae</taxon>
        <taxon>Pentapetalae</taxon>
        <taxon>rosids</taxon>
        <taxon>fabids</taxon>
        <taxon>Fagales</taxon>
        <taxon>Juglandaceae</taxon>
        <taxon>Juglans</taxon>
    </lineage>
</organism>
<dbReference type="AlphaFoldDB" id="A0A2I4GFJ0"/>
<dbReference type="GeneID" id="109007448"/>
<dbReference type="PANTHER" id="PTHR47074">
    <property type="entry name" value="BNAC02G40300D PROTEIN"/>
    <property type="match status" value="1"/>
</dbReference>
<dbReference type="PANTHER" id="PTHR47074:SF48">
    <property type="entry name" value="POLYNUCLEOTIDYL TRANSFERASE, RIBONUCLEASE H-LIKE SUPERFAMILY PROTEIN"/>
    <property type="match status" value="1"/>
</dbReference>
<dbReference type="RefSeq" id="XP_018842666.1">
    <property type="nucleotide sequence ID" value="XM_018987121.1"/>
</dbReference>
<dbReference type="OrthoDB" id="1906820at2759"/>
<reference evidence="2" key="1">
    <citation type="submission" date="2025-08" db="UniProtKB">
        <authorList>
            <consortium name="RefSeq"/>
        </authorList>
    </citation>
    <scope>IDENTIFICATION</scope>
    <source>
        <tissue evidence="2">Leaves</tissue>
    </source>
</reference>
<evidence type="ECO:0000313" key="1">
    <source>
        <dbReference type="Proteomes" id="UP000235220"/>
    </source>
</evidence>
<dbReference type="GO" id="GO:0003676">
    <property type="term" value="F:nucleic acid binding"/>
    <property type="evidence" value="ECO:0007669"/>
    <property type="project" value="InterPro"/>
</dbReference>
<name>A0A2I4GFJ0_JUGRE</name>
<evidence type="ECO:0000313" key="2">
    <source>
        <dbReference type="RefSeq" id="XP_018842666.1"/>
    </source>
</evidence>
<dbReference type="SUPFAM" id="SSF53098">
    <property type="entry name" value="Ribonuclease H-like"/>
    <property type="match status" value="1"/>
</dbReference>
<dbReference type="InterPro" id="IPR044730">
    <property type="entry name" value="RNase_H-like_dom_plant"/>
</dbReference>
<gene>
    <name evidence="2" type="primary">LOC109007448</name>
</gene>
<dbReference type="InterPro" id="IPR036397">
    <property type="entry name" value="RNaseH_sf"/>
</dbReference>
<dbReference type="Proteomes" id="UP000235220">
    <property type="component" value="Chromosome 16"/>
</dbReference>